<evidence type="ECO:0008006" key="3">
    <source>
        <dbReference type="Google" id="ProtNLM"/>
    </source>
</evidence>
<organism evidence="1 2">
    <name type="scientific">Rhodococcus rhodnii</name>
    <dbReference type="NCBI Taxonomy" id="38312"/>
    <lineage>
        <taxon>Bacteria</taxon>
        <taxon>Bacillati</taxon>
        <taxon>Actinomycetota</taxon>
        <taxon>Actinomycetes</taxon>
        <taxon>Mycobacteriales</taxon>
        <taxon>Nocardiaceae</taxon>
        <taxon>Rhodococcus</taxon>
    </lineage>
</organism>
<dbReference type="RefSeq" id="WP_010836622.1">
    <property type="nucleotide sequence ID" value="NZ_QRCM01000001.1"/>
</dbReference>
<accession>A0A6P2CD62</accession>
<dbReference type="AlphaFoldDB" id="A0A6P2CD62"/>
<gene>
    <name evidence="1" type="ORF">DW322_11285</name>
</gene>
<evidence type="ECO:0000313" key="1">
    <source>
        <dbReference type="EMBL" id="TXG90694.1"/>
    </source>
</evidence>
<sequence length="150" mass="16553">MNAPVPFAPGALREFLIGNPDFTVLVDAANVTTRELPDPLRSPCVTIRVPGNVGVDPMLRRPMLVINAWVPPVKITKSPLDPDEEAWNIAALAGQLIGRARNVRFRESVWSGEWKTGPVVPDPDVKRGVDSPLYRAFIAVELKLREKPAR</sequence>
<name>A0A6P2CD62_9NOCA</name>
<comment type="caution">
    <text evidence="1">The sequence shown here is derived from an EMBL/GenBank/DDBJ whole genome shotgun (WGS) entry which is preliminary data.</text>
</comment>
<reference evidence="1 2" key="1">
    <citation type="submission" date="2018-07" db="EMBL/GenBank/DDBJ databases">
        <title>Genome sequence of Rhodococcus rhodnii ATCC 35071 from Rhodnius prolixus.</title>
        <authorList>
            <person name="Patel V."/>
            <person name="Vogel K.J."/>
        </authorList>
    </citation>
    <scope>NUCLEOTIDE SEQUENCE [LARGE SCALE GENOMIC DNA]</scope>
    <source>
        <strain evidence="1 2">ATCC 35071</strain>
    </source>
</reference>
<dbReference type="Proteomes" id="UP000471120">
    <property type="component" value="Unassembled WGS sequence"/>
</dbReference>
<dbReference type="EMBL" id="QRCM01000001">
    <property type="protein sequence ID" value="TXG90694.1"/>
    <property type="molecule type" value="Genomic_DNA"/>
</dbReference>
<evidence type="ECO:0000313" key="2">
    <source>
        <dbReference type="Proteomes" id="UP000471120"/>
    </source>
</evidence>
<proteinExistence type="predicted"/>
<protein>
    <recommendedName>
        <fullName evidence="3">DUF3168 domain-containing protein</fullName>
    </recommendedName>
</protein>